<dbReference type="PANTHER" id="PTHR42850:SF2">
    <property type="entry name" value="BLL5683 PROTEIN"/>
    <property type="match status" value="1"/>
</dbReference>
<name>A0A062XKC9_9BACT</name>
<dbReference type="AlphaFoldDB" id="A0A062XKC9"/>
<dbReference type="Proteomes" id="UP000027284">
    <property type="component" value="Unassembled WGS sequence"/>
</dbReference>
<dbReference type="OrthoDB" id="9800565at2"/>
<evidence type="ECO:0000313" key="3">
    <source>
        <dbReference type="Proteomes" id="UP000027284"/>
    </source>
</evidence>
<dbReference type="GO" id="GO:0005737">
    <property type="term" value="C:cytoplasm"/>
    <property type="evidence" value="ECO:0007669"/>
    <property type="project" value="TreeGrafter"/>
</dbReference>
<dbReference type="Gene3D" id="3.60.21.10">
    <property type="match status" value="1"/>
</dbReference>
<dbReference type="PIRSF" id="PIRSF000883">
    <property type="entry name" value="Pesterase_MJ0912"/>
    <property type="match status" value="1"/>
</dbReference>
<dbReference type="CDD" id="cd00838">
    <property type="entry name" value="MPP_superfamily"/>
    <property type="match status" value="1"/>
</dbReference>
<evidence type="ECO:0000313" key="2">
    <source>
        <dbReference type="EMBL" id="KDA52982.1"/>
    </source>
</evidence>
<reference evidence="2 3" key="1">
    <citation type="submission" date="2014-04" db="EMBL/GenBank/DDBJ databases">
        <title>The Genome Sequence of Thermoanaerobaculum aquaticum MP-01, The First Cultivated Group 23 Acidobacterium.</title>
        <authorList>
            <person name="Stamps B.W."/>
            <person name="Losey N.A."/>
            <person name="Lawson P.A."/>
            <person name="Stevenson B.S."/>
        </authorList>
    </citation>
    <scope>NUCLEOTIDE SEQUENCE [LARGE SCALE GENOMIC DNA]</scope>
    <source>
        <strain evidence="2 3">MP-01</strain>
    </source>
</reference>
<dbReference type="InterPro" id="IPR004843">
    <property type="entry name" value="Calcineurin-like_PHP"/>
</dbReference>
<dbReference type="InterPro" id="IPR050126">
    <property type="entry name" value="Ap4A_hydrolase"/>
</dbReference>
<proteinExistence type="predicted"/>
<comment type="caution">
    <text evidence="2">The sequence shown here is derived from an EMBL/GenBank/DDBJ whole genome shotgun (WGS) entry which is preliminary data.</text>
</comment>
<dbReference type="RefSeq" id="WP_038050366.1">
    <property type="nucleotide sequence ID" value="NZ_JMFG01000036.1"/>
</dbReference>
<dbReference type="InterPro" id="IPR029052">
    <property type="entry name" value="Metallo-depent_PP-like"/>
</dbReference>
<protein>
    <recommendedName>
        <fullName evidence="1">Calcineurin-like phosphoesterase domain-containing protein</fullName>
    </recommendedName>
</protein>
<dbReference type="SUPFAM" id="SSF56300">
    <property type="entry name" value="Metallo-dependent phosphatases"/>
    <property type="match status" value="1"/>
</dbReference>
<accession>A0A062XKC9</accession>
<evidence type="ECO:0000259" key="1">
    <source>
        <dbReference type="Pfam" id="PF00149"/>
    </source>
</evidence>
<organism evidence="2 3">
    <name type="scientific">Thermoanaerobaculum aquaticum</name>
    <dbReference type="NCBI Taxonomy" id="1312852"/>
    <lineage>
        <taxon>Bacteria</taxon>
        <taxon>Pseudomonadati</taxon>
        <taxon>Acidobacteriota</taxon>
        <taxon>Thermoanaerobaculia</taxon>
        <taxon>Thermoanaerobaculales</taxon>
        <taxon>Thermoanaerobaculaceae</taxon>
        <taxon>Thermoanaerobaculum</taxon>
    </lineage>
</organism>
<dbReference type="PANTHER" id="PTHR42850">
    <property type="entry name" value="METALLOPHOSPHOESTERASE"/>
    <property type="match status" value="1"/>
</dbReference>
<dbReference type="GO" id="GO:0016791">
    <property type="term" value="F:phosphatase activity"/>
    <property type="evidence" value="ECO:0007669"/>
    <property type="project" value="TreeGrafter"/>
</dbReference>
<feature type="domain" description="Calcineurin-like phosphoesterase" evidence="1">
    <location>
        <begin position="1"/>
        <end position="157"/>
    </location>
</feature>
<dbReference type="EMBL" id="JMFG01000036">
    <property type="protein sequence ID" value="KDA52982.1"/>
    <property type="molecule type" value="Genomic_DNA"/>
</dbReference>
<keyword evidence="3" id="KW-1185">Reference proteome</keyword>
<sequence length="254" mass="28376">MRYVIFSDVHANIEALAAVLAHAARKRKDAWVFLGDAVGYGAAPNQVVERLRRLKGRLVAVRGNHDRVVLDPASGIEFFNDHAKLAARWTSIVLQPANRRWLNAVPAGPVWLEPNIVACHGAPQDEDTYIFAETDAIDAFAAVPQAWVVFFGHSHVPCVWELRQEGTQASLAFAWLKGGDRIELFLSRDSRYLINVGAVGQPRDRDWRPAYGLFDSEHGKLTIYRVVYDANAARKRILDAGLPQILGDRLVRGY</sequence>
<dbReference type="Pfam" id="PF00149">
    <property type="entry name" value="Metallophos"/>
    <property type="match status" value="1"/>
</dbReference>
<dbReference type="InterPro" id="IPR011152">
    <property type="entry name" value="Pesterase_MJ0912"/>
</dbReference>
<gene>
    <name evidence="2" type="ORF">EG19_08270</name>
</gene>
<dbReference type="STRING" id="1312852.EG19_08270"/>